<accession>A0AAD7J818</accession>
<name>A0AAD7J818_9AGAR</name>
<feature type="compositionally biased region" description="Pro residues" evidence="1">
    <location>
        <begin position="24"/>
        <end position="34"/>
    </location>
</feature>
<sequence>MDPLRARTDRQDSGEPARTSVPLPTRPPCRPSVPSPGWIDVGPAEHRLPPRRHIAPASLHRYLPCWRRGRRRRDHGHSHPPPPPTLLPEGPQREYQECGGRVAAAAWDVPSTRGAVSLVLSRRSRILRPPSRRPLLAVETRYHAHMAAHARRHLIPVPALGTRRRQGTQYPEPSYSRRRQGIYTHCPSPWVPAAPDTRPLGTHADKAPDTYCSSPWALTPTRQPTA</sequence>
<feature type="region of interest" description="Disordered" evidence="1">
    <location>
        <begin position="186"/>
        <end position="226"/>
    </location>
</feature>
<evidence type="ECO:0000256" key="1">
    <source>
        <dbReference type="SAM" id="MobiDB-lite"/>
    </source>
</evidence>
<evidence type="ECO:0000313" key="2">
    <source>
        <dbReference type="EMBL" id="KAJ7757109.1"/>
    </source>
</evidence>
<organism evidence="2 3">
    <name type="scientific">Mycena metata</name>
    <dbReference type="NCBI Taxonomy" id="1033252"/>
    <lineage>
        <taxon>Eukaryota</taxon>
        <taxon>Fungi</taxon>
        <taxon>Dikarya</taxon>
        <taxon>Basidiomycota</taxon>
        <taxon>Agaricomycotina</taxon>
        <taxon>Agaricomycetes</taxon>
        <taxon>Agaricomycetidae</taxon>
        <taxon>Agaricales</taxon>
        <taxon>Marasmiineae</taxon>
        <taxon>Mycenaceae</taxon>
        <taxon>Mycena</taxon>
    </lineage>
</organism>
<protein>
    <submittedName>
        <fullName evidence="2">Uncharacterized protein</fullName>
    </submittedName>
</protein>
<gene>
    <name evidence="2" type="ORF">B0H16DRAFT_1538110</name>
</gene>
<dbReference type="AlphaFoldDB" id="A0AAD7J818"/>
<feature type="compositionally biased region" description="Basic and acidic residues" evidence="1">
    <location>
        <begin position="1"/>
        <end position="15"/>
    </location>
</feature>
<dbReference type="Proteomes" id="UP001215598">
    <property type="component" value="Unassembled WGS sequence"/>
</dbReference>
<keyword evidence="3" id="KW-1185">Reference proteome</keyword>
<proteinExistence type="predicted"/>
<reference evidence="2" key="1">
    <citation type="submission" date="2023-03" db="EMBL/GenBank/DDBJ databases">
        <title>Massive genome expansion in bonnet fungi (Mycena s.s.) driven by repeated elements and novel gene families across ecological guilds.</title>
        <authorList>
            <consortium name="Lawrence Berkeley National Laboratory"/>
            <person name="Harder C.B."/>
            <person name="Miyauchi S."/>
            <person name="Viragh M."/>
            <person name="Kuo A."/>
            <person name="Thoen E."/>
            <person name="Andreopoulos B."/>
            <person name="Lu D."/>
            <person name="Skrede I."/>
            <person name="Drula E."/>
            <person name="Henrissat B."/>
            <person name="Morin E."/>
            <person name="Kohler A."/>
            <person name="Barry K."/>
            <person name="LaButti K."/>
            <person name="Morin E."/>
            <person name="Salamov A."/>
            <person name="Lipzen A."/>
            <person name="Mereny Z."/>
            <person name="Hegedus B."/>
            <person name="Baldrian P."/>
            <person name="Stursova M."/>
            <person name="Weitz H."/>
            <person name="Taylor A."/>
            <person name="Grigoriev I.V."/>
            <person name="Nagy L.G."/>
            <person name="Martin F."/>
            <person name="Kauserud H."/>
        </authorList>
    </citation>
    <scope>NUCLEOTIDE SEQUENCE</scope>
    <source>
        <strain evidence="2">CBHHK182m</strain>
    </source>
</reference>
<dbReference type="EMBL" id="JARKIB010000045">
    <property type="protein sequence ID" value="KAJ7757109.1"/>
    <property type="molecule type" value="Genomic_DNA"/>
</dbReference>
<evidence type="ECO:0000313" key="3">
    <source>
        <dbReference type="Proteomes" id="UP001215598"/>
    </source>
</evidence>
<feature type="region of interest" description="Disordered" evidence="1">
    <location>
        <begin position="1"/>
        <end position="51"/>
    </location>
</feature>
<comment type="caution">
    <text evidence="2">The sequence shown here is derived from an EMBL/GenBank/DDBJ whole genome shotgun (WGS) entry which is preliminary data.</text>
</comment>
<feature type="region of interest" description="Disordered" evidence="1">
    <location>
        <begin position="71"/>
        <end position="93"/>
    </location>
</feature>